<dbReference type="SUPFAM" id="SSF46689">
    <property type="entry name" value="Homeodomain-like"/>
    <property type="match status" value="1"/>
</dbReference>
<gene>
    <name evidence="6" type="ORF">XhyaCFBP1156_16010</name>
</gene>
<proteinExistence type="predicted"/>
<dbReference type="PRINTS" id="PR00455">
    <property type="entry name" value="HTHTETR"/>
</dbReference>
<dbReference type="InterPro" id="IPR001647">
    <property type="entry name" value="HTH_TetR"/>
</dbReference>
<evidence type="ECO:0000256" key="3">
    <source>
        <dbReference type="ARBA" id="ARBA00023163"/>
    </source>
</evidence>
<evidence type="ECO:0000313" key="7">
    <source>
        <dbReference type="Proteomes" id="UP000238261"/>
    </source>
</evidence>
<dbReference type="InterPro" id="IPR009057">
    <property type="entry name" value="Homeodomain-like_sf"/>
</dbReference>
<organism evidence="6 7">
    <name type="scientific">Xanthomonas hyacinthi</name>
    <dbReference type="NCBI Taxonomy" id="56455"/>
    <lineage>
        <taxon>Bacteria</taxon>
        <taxon>Pseudomonadati</taxon>
        <taxon>Pseudomonadota</taxon>
        <taxon>Gammaproteobacteria</taxon>
        <taxon>Lysobacterales</taxon>
        <taxon>Lysobacteraceae</taxon>
        <taxon>Xanthomonas</taxon>
    </lineage>
</organism>
<evidence type="ECO:0000256" key="1">
    <source>
        <dbReference type="ARBA" id="ARBA00023015"/>
    </source>
</evidence>
<dbReference type="GO" id="GO:0003677">
    <property type="term" value="F:DNA binding"/>
    <property type="evidence" value="ECO:0007669"/>
    <property type="project" value="UniProtKB-UniRule"/>
</dbReference>
<evidence type="ECO:0000256" key="2">
    <source>
        <dbReference type="ARBA" id="ARBA00023125"/>
    </source>
</evidence>
<comment type="caution">
    <text evidence="6">The sequence shown here is derived from an EMBL/GenBank/DDBJ whole genome shotgun (WGS) entry which is preliminary data.</text>
</comment>
<dbReference type="SUPFAM" id="SSF48498">
    <property type="entry name" value="Tetracyclin repressor-like, C-terminal domain"/>
    <property type="match status" value="1"/>
</dbReference>
<dbReference type="PROSITE" id="PS50977">
    <property type="entry name" value="HTH_TETR_2"/>
    <property type="match status" value="1"/>
</dbReference>
<keyword evidence="7" id="KW-1185">Reference proteome</keyword>
<protein>
    <submittedName>
        <fullName evidence="6">TetR/AcrR family transcriptional regulator</fullName>
    </submittedName>
</protein>
<name>A0A2S7ET51_9XANT</name>
<sequence length="200" mass="21918">MGRPRLFDTEAVLDSAAAEFRVHGFADTSTEKLCEAAGVRRSSLYNAFTSKEELFVQALRRYTEVTTLRQEEVLTAAELDGGTRLWRIVEMVVEEEWAACKKGHAAGCMTVHTFMSPHVRQSDSRVQSILSQDLDHRLSLLTEAARVGQLDGSVRPESSPEDVAMLIVTVVSGLRVTAQTGAEPAQLLRIARMSLGATLA</sequence>
<dbReference type="Gene3D" id="1.10.10.60">
    <property type="entry name" value="Homeodomain-like"/>
    <property type="match status" value="1"/>
</dbReference>
<dbReference type="AlphaFoldDB" id="A0A2S7ET51"/>
<dbReference type="PANTHER" id="PTHR47506:SF1">
    <property type="entry name" value="HTH-TYPE TRANSCRIPTIONAL REGULATOR YJDC"/>
    <property type="match status" value="1"/>
</dbReference>
<keyword evidence="3" id="KW-0804">Transcription</keyword>
<dbReference type="InterPro" id="IPR036271">
    <property type="entry name" value="Tet_transcr_reg_TetR-rel_C_sf"/>
</dbReference>
<keyword evidence="2 4" id="KW-0238">DNA-binding</keyword>
<feature type="DNA-binding region" description="H-T-H motif" evidence="4">
    <location>
        <begin position="29"/>
        <end position="48"/>
    </location>
</feature>
<evidence type="ECO:0000256" key="4">
    <source>
        <dbReference type="PROSITE-ProRule" id="PRU00335"/>
    </source>
</evidence>
<dbReference type="EMBL" id="MDEG01000017">
    <property type="protein sequence ID" value="PPU96267.1"/>
    <property type="molecule type" value="Genomic_DNA"/>
</dbReference>
<dbReference type="OrthoDB" id="270177at2"/>
<dbReference type="PANTHER" id="PTHR47506">
    <property type="entry name" value="TRANSCRIPTIONAL REGULATORY PROTEIN"/>
    <property type="match status" value="1"/>
</dbReference>
<accession>A0A2S7ET51</accession>
<evidence type="ECO:0000313" key="6">
    <source>
        <dbReference type="EMBL" id="PPU96267.1"/>
    </source>
</evidence>
<dbReference type="Gene3D" id="1.10.357.10">
    <property type="entry name" value="Tetracycline Repressor, domain 2"/>
    <property type="match status" value="1"/>
</dbReference>
<reference evidence="7" key="1">
    <citation type="submission" date="2016-08" db="EMBL/GenBank/DDBJ databases">
        <authorList>
            <person name="Merda D."/>
            <person name="Briand M."/>
            <person name="Taghouti G."/>
            <person name="Carrere S."/>
            <person name="Gouzy J."/>
            <person name="Portier P."/>
            <person name="Jacques M.-A."/>
            <person name="Fischer-Le Saux M."/>
        </authorList>
    </citation>
    <scope>NUCLEOTIDE SEQUENCE [LARGE SCALE GENOMIC DNA]</scope>
    <source>
        <strain evidence="7">CFBP1156</strain>
    </source>
</reference>
<evidence type="ECO:0000259" key="5">
    <source>
        <dbReference type="PROSITE" id="PS50977"/>
    </source>
</evidence>
<keyword evidence="1" id="KW-0805">Transcription regulation</keyword>
<feature type="domain" description="HTH tetR-type" evidence="5">
    <location>
        <begin position="6"/>
        <end position="66"/>
    </location>
</feature>
<dbReference type="Pfam" id="PF00440">
    <property type="entry name" value="TetR_N"/>
    <property type="match status" value="1"/>
</dbReference>
<dbReference type="Proteomes" id="UP000238261">
    <property type="component" value="Unassembled WGS sequence"/>
</dbReference>